<proteinExistence type="predicted"/>
<accession>A0A060QJN2</accession>
<comment type="caution">
    <text evidence="2">The sequence shown here is derived from an EMBL/GenBank/DDBJ whole genome shotgun (WGS) entry which is preliminary data.</text>
</comment>
<evidence type="ECO:0000256" key="1">
    <source>
        <dbReference type="SAM" id="Phobius"/>
    </source>
</evidence>
<sequence>MPGYSGPRGAVGWALGLTGALTAAAFAAATRGGRMSRKSALPALAAEPPPSADRANLAARRLNRSAGTLAASVLFDSAVEHYRGDFANKAMYTPLVTSALALAVSAHGTADRRAHAHLVRDGVYALTGLVGLIGTGFHIWNVVQKPGRFIWQNLFYGAPLGAPMAIGLSGLLGFFSERVRETKSGDVPKLFGLPAGRVIGAVTGAGMVGTTGEAGLLHFRGSFHDPFMVLPVAMPPAAAVAITHAALGDARTDRRLTRWWLRATAIMGVSGTVFHAIGVGRDMDGWRNIQQNLLNGPPIPAPPAFTGLALAGLAALDLMEDDRDV</sequence>
<dbReference type="Proteomes" id="UP000027583">
    <property type="component" value="Unassembled WGS sequence"/>
</dbReference>
<keyword evidence="1" id="KW-0472">Membrane</keyword>
<feature type="transmembrane region" description="Helical" evidence="1">
    <location>
        <begin position="259"/>
        <end position="279"/>
    </location>
</feature>
<evidence type="ECO:0000313" key="3">
    <source>
        <dbReference type="Proteomes" id="UP000027583"/>
    </source>
</evidence>
<dbReference type="RefSeq" id="WP_051757800.1">
    <property type="nucleotide sequence ID" value="NZ_CBLX010000027.1"/>
</dbReference>
<protein>
    <submittedName>
        <fullName evidence="2">Uncharacterized protein</fullName>
    </submittedName>
</protein>
<feature type="transmembrane region" description="Helical" evidence="1">
    <location>
        <begin position="122"/>
        <end position="143"/>
    </location>
</feature>
<feature type="transmembrane region" description="Helical" evidence="1">
    <location>
        <begin position="299"/>
        <end position="319"/>
    </location>
</feature>
<feature type="transmembrane region" description="Helical" evidence="1">
    <location>
        <begin position="187"/>
        <end position="208"/>
    </location>
</feature>
<dbReference type="AlphaFoldDB" id="A0A060QJN2"/>
<evidence type="ECO:0000313" key="2">
    <source>
        <dbReference type="EMBL" id="CDG41150.1"/>
    </source>
</evidence>
<keyword evidence="1" id="KW-1133">Transmembrane helix</keyword>
<organism evidence="2 3">
    <name type="scientific">Asaia bogorensis</name>
    <dbReference type="NCBI Taxonomy" id="91915"/>
    <lineage>
        <taxon>Bacteria</taxon>
        <taxon>Pseudomonadati</taxon>
        <taxon>Pseudomonadota</taxon>
        <taxon>Alphaproteobacteria</taxon>
        <taxon>Acetobacterales</taxon>
        <taxon>Acetobacteraceae</taxon>
        <taxon>Asaia</taxon>
    </lineage>
</organism>
<dbReference type="EMBL" id="CBLX010000027">
    <property type="protein sequence ID" value="CDG41150.1"/>
    <property type="molecule type" value="Genomic_DNA"/>
</dbReference>
<feature type="transmembrane region" description="Helical" evidence="1">
    <location>
        <begin position="12"/>
        <end position="29"/>
    </location>
</feature>
<feature type="transmembrane region" description="Helical" evidence="1">
    <location>
        <begin position="228"/>
        <end position="247"/>
    </location>
</feature>
<dbReference type="eggNOG" id="ENOG502ZA2H">
    <property type="taxonomic scope" value="Bacteria"/>
</dbReference>
<reference evidence="2 3" key="1">
    <citation type="journal article" date="2014" name="Genome Biol. Evol.">
        <title>Acetic acid bacteria genomes reveal functional traits for adaptation to life in insect guts.</title>
        <authorList>
            <person name="Chouaia B."/>
            <person name="Gaiarsa S."/>
            <person name="Crotti E."/>
            <person name="Comandatore F."/>
            <person name="Degli Esposti M."/>
            <person name="Ricci I."/>
            <person name="Alma A."/>
            <person name="Favia G."/>
            <person name="Bandi C."/>
            <person name="Daffonchio D."/>
        </authorList>
    </citation>
    <scope>NUCLEOTIDE SEQUENCE [LARGE SCALE GENOMIC DNA]</scope>
    <source>
        <strain evidence="2 3">SF2.1</strain>
    </source>
</reference>
<name>A0A060QJN2_9PROT</name>
<reference evidence="2 3" key="2">
    <citation type="journal article" date="2014" name="PLoS ONE">
        <title>Evolution of mitochondria reconstructed from the energy metabolism of living bacteria.</title>
        <authorList>
            <person name="Degli Esposti M."/>
            <person name="Chouaia B."/>
            <person name="Comandatore F."/>
            <person name="Crotti E."/>
            <person name="Sassera D."/>
            <person name="Lievens P.M."/>
            <person name="Daffonchio D."/>
            <person name="Bandi C."/>
        </authorList>
    </citation>
    <scope>NUCLEOTIDE SEQUENCE [LARGE SCALE GENOMIC DNA]</scope>
    <source>
        <strain evidence="2 3">SF2.1</strain>
    </source>
</reference>
<keyword evidence="1" id="KW-0812">Transmembrane</keyword>
<feature type="transmembrane region" description="Helical" evidence="1">
    <location>
        <begin position="155"/>
        <end position="175"/>
    </location>
</feature>
<gene>
    <name evidence="2" type="ORF">ASAP_3105</name>
</gene>